<dbReference type="EC" id="2.3.1.225" evidence="10"/>
<reference evidence="14" key="1">
    <citation type="journal article" date="2013" name="Genome Biol.">
        <title>Draft genome of the mountain pine beetle, Dendroctonus ponderosae Hopkins, a major forest pest.</title>
        <authorList>
            <person name="Keeling C.I."/>
            <person name="Yuen M.M."/>
            <person name="Liao N.Y."/>
            <person name="Docking T.R."/>
            <person name="Chan S.K."/>
            <person name="Taylor G.A."/>
            <person name="Palmquist D.L."/>
            <person name="Jackman S.D."/>
            <person name="Nguyen A."/>
            <person name="Li M."/>
            <person name="Henderson H."/>
            <person name="Janes J.K."/>
            <person name="Zhao Y."/>
            <person name="Pandoh P."/>
            <person name="Moore R."/>
            <person name="Sperling F.A."/>
            <person name="Huber D.P."/>
            <person name="Birol I."/>
            <person name="Jones S.J."/>
            <person name="Bohlmann J."/>
        </authorList>
    </citation>
    <scope>NUCLEOTIDE SEQUENCE</scope>
</reference>
<dbReference type="InterPro" id="IPR039859">
    <property type="entry name" value="PFA4/ZDH16/20/ERF2-like"/>
</dbReference>
<comment type="similarity">
    <text evidence="10">Belongs to the DHHC palmitoyltransferase family.</text>
</comment>
<evidence type="ECO:0000313" key="13">
    <source>
        <dbReference type="EnsemblMetazoa" id="XP_019759707.1"/>
    </source>
</evidence>
<keyword evidence="5 10" id="KW-0472">Membrane</keyword>
<dbReference type="GO" id="GO:0006612">
    <property type="term" value="P:protein targeting to membrane"/>
    <property type="evidence" value="ECO:0007669"/>
    <property type="project" value="TreeGrafter"/>
</dbReference>
<feature type="transmembrane region" description="Helical" evidence="10">
    <location>
        <begin position="55"/>
        <end position="72"/>
    </location>
</feature>
<dbReference type="GO" id="GO:0019706">
    <property type="term" value="F:protein-cysteine S-palmitoyltransferase activity"/>
    <property type="evidence" value="ECO:0007669"/>
    <property type="project" value="UniProtKB-EC"/>
</dbReference>
<dbReference type="AlphaFoldDB" id="A0AAR5PFR4"/>
<proteinExistence type="inferred from homology"/>
<feature type="transmembrane region" description="Helical" evidence="10">
    <location>
        <begin position="242"/>
        <end position="263"/>
    </location>
</feature>
<reference evidence="13" key="2">
    <citation type="submission" date="2024-08" db="UniProtKB">
        <authorList>
            <consortium name="EnsemblMetazoa"/>
        </authorList>
    </citation>
    <scope>IDENTIFICATION</scope>
</reference>
<dbReference type="GO" id="GO:0005794">
    <property type="term" value="C:Golgi apparatus"/>
    <property type="evidence" value="ECO:0007669"/>
    <property type="project" value="TreeGrafter"/>
</dbReference>
<comment type="subcellular location">
    <subcellularLocation>
        <location evidence="1">Endomembrane system</location>
        <topology evidence="1">Multi-pass membrane protein</topology>
    </subcellularLocation>
</comment>
<organism evidence="13 14">
    <name type="scientific">Dendroctonus ponderosae</name>
    <name type="common">Mountain pine beetle</name>
    <dbReference type="NCBI Taxonomy" id="77166"/>
    <lineage>
        <taxon>Eukaryota</taxon>
        <taxon>Metazoa</taxon>
        <taxon>Ecdysozoa</taxon>
        <taxon>Arthropoda</taxon>
        <taxon>Hexapoda</taxon>
        <taxon>Insecta</taxon>
        <taxon>Pterygota</taxon>
        <taxon>Neoptera</taxon>
        <taxon>Endopterygota</taxon>
        <taxon>Coleoptera</taxon>
        <taxon>Polyphaga</taxon>
        <taxon>Cucujiformia</taxon>
        <taxon>Curculionidae</taxon>
        <taxon>Scolytinae</taxon>
        <taxon>Dendroctonus</taxon>
    </lineage>
</organism>
<feature type="transmembrane region" description="Helical" evidence="10">
    <location>
        <begin position="84"/>
        <end position="102"/>
    </location>
</feature>
<evidence type="ECO:0000259" key="12">
    <source>
        <dbReference type="Pfam" id="PF01529"/>
    </source>
</evidence>
<dbReference type="InterPro" id="IPR001594">
    <property type="entry name" value="Palmitoyltrfase_DHHC"/>
</dbReference>
<evidence type="ECO:0000256" key="1">
    <source>
        <dbReference type="ARBA" id="ARBA00004127"/>
    </source>
</evidence>
<feature type="region of interest" description="Disordered" evidence="11">
    <location>
        <begin position="468"/>
        <end position="491"/>
    </location>
</feature>
<dbReference type="PANTHER" id="PTHR22883">
    <property type="entry name" value="ZINC FINGER DHHC DOMAIN CONTAINING PROTEIN"/>
    <property type="match status" value="1"/>
</dbReference>
<evidence type="ECO:0000256" key="11">
    <source>
        <dbReference type="SAM" id="MobiDB-lite"/>
    </source>
</evidence>
<evidence type="ECO:0000256" key="7">
    <source>
        <dbReference type="ARBA" id="ARBA00023288"/>
    </source>
</evidence>
<keyword evidence="2 10" id="KW-0808">Transferase</keyword>
<evidence type="ECO:0000256" key="10">
    <source>
        <dbReference type="RuleBase" id="RU079119"/>
    </source>
</evidence>
<evidence type="ECO:0000256" key="8">
    <source>
        <dbReference type="ARBA" id="ARBA00023315"/>
    </source>
</evidence>
<name>A0AAR5PFR4_DENPD</name>
<evidence type="ECO:0000256" key="9">
    <source>
        <dbReference type="ARBA" id="ARBA00048048"/>
    </source>
</evidence>
<dbReference type="Proteomes" id="UP000019118">
    <property type="component" value="Unassembled WGS sequence"/>
</dbReference>
<evidence type="ECO:0000313" key="14">
    <source>
        <dbReference type="Proteomes" id="UP000019118"/>
    </source>
</evidence>
<keyword evidence="4 10" id="KW-1133">Transmembrane helix</keyword>
<evidence type="ECO:0000256" key="5">
    <source>
        <dbReference type="ARBA" id="ARBA00023136"/>
    </source>
</evidence>
<keyword evidence="6" id="KW-0564">Palmitate</keyword>
<comment type="catalytic activity">
    <reaction evidence="9 10">
        <text>L-cysteinyl-[protein] + hexadecanoyl-CoA = S-hexadecanoyl-L-cysteinyl-[protein] + CoA</text>
        <dbReference type="Rhea" id="RHEA:36683"/>
        <dbReference type="Rhea" id="RHEA-COMP:10131"/>
        <dbReference type="Rhea" id="RHEA-COMP:11032"/>
        <dbReference type="ChEBI" id="CHEBI:29950"/>
        <dbReference type="ChEBI" id="CHEBI:57287"/>
        <dbReference type="ChEBI" id="CHEBI:57379"/>
        <dbReference type="ChEBI" id="CHEBI:74151"/>
        <dbReference type="EC" id="2.3.1.225"/>
    </reaction>
</comment>
<keyword evidence="14" id="KW-1185">Reference proteome</keyword>
<feature type="domain" description="Palmitoyltransferase DHHC" evidence="12">
    <location>
        <begin position="154"/>
        <end position="279"/>
    </location>
</feature>
<evidence type="ECO:0000256" key="2">
    <source>
        <dbReference type="ARBA" id="ARBA00022679"/>
    </source>
</evidence>
<comment type="domain">
    <text evidence="10">The DHHC domain is required for palmitoyltransferase activity.</text>
</comment>
<dbReference type="EnsemblMetazoa" id="XM_019904148.1">
    <property type="protein sequence ID" value="XP_019759707.1"/>
    <property type="gene ID" value="LOC109537423"/>
</dbReference>
<dbReference type="GeneID" id="109537423"/>
<dbReference type="KEGG" id="dpa:109537423"/>
<keyword evidence="8 10" id="KW-0012">Acyltransferase</keyword>
<protein>
    <recommendedName>
        <fullName evidence="10">Palmitoyltransferase</fullName>
        <ecNumber evidence="10">2.3.1.225</ecNumber>
    </recommendedName>
</protein>
<sequence length="570" mass="64672">MTVKHPNFTGLCSSPTISTSMTMAQDRVTRKWEIFQGRNRFYCGGRFMTAPKAGVFLLTVFLITGTSTVFFIFDCKYLAENVTIAIPIIGVFLFVFTMSSLLRTSLSDPGIIPRATSEEAAYVEKQIEVTNSANSPTYRPPPRTKEVLVKGQTIKLKYCFTCKLFRPPRASHCSICDNCVDRFDHHCPWVGNCVGRRNYRFFYMFIVSLAFLAVFIFACAVAHLILITRDGKFFEAVKESPASAVVAVICFFSVWSILGLAGFHTYLTTSNQTTNEDIKGSFTSKRGQDSFNPYSQGNVCLNCFHILCGPIAPSLIDRRGIVTNSYRSELSQPITLEPNMPLGNYGLKAQTGPVHITTNTADLSGIYRQATESTGMYSPLRRHIYLAQQIIPSKNCANPKIIPSRAPLVPPYNMHQRPTMVQGTNMIKNSNSMPQLKGICLEDYYEYELSQYYNPYDSKIVVYHKPHRQPPPPNVDEDQFSRPYTPQEKRYNSSTFGYKEMETRRVRDKPGKQQPRPRSSCVYENVDVTSEDIDTYRNVKPVRFDGKPHVRIEGYPKAEFSQMYVQSSFD</sequence>
<dbReference type="PROSITE" id="PS50216">
    <property type="entry name" value="DHHC"/>
    <property type="match status" value="1"/>
</dbReference>
<keyword evidence="7" id="KW-0449">Lipoprotein</keyword>
<dbReference type="GO" id="GO:0005783">
    <property type="term" value="C:endoplasmic reticulum"/>
    <property type="evidence" value="ECO:0007669"/>
    <property type="project" value="TreeGrafter"/>
</dbReference>
<keyword evidence="3 10" id="KW-0812">Transmembrane</keyword>
<dbReference type="Pfam" id="PF01529">
    <property type="entry name" value="DHHC"/>
    <property type="match status" value="1"/>
</dbReference>
<accession>A0AAR5PFR4</accession>
<evidence type="ECO:0000256" key="4">
    <source>
        <dbReference type="ARBA" id="ARBA00022989"/>
    </source>
</evidence>
<evidence type="ECO:0000256" key="3">
    <source>
        <dbReference type="ARBA" id="ARBA00022692"/>
    </source>
</evidence>
<feature type="transmembrane region" description="Helical" evidence="10">
    <location>
        <begin position="201"/>
        <end position="227"/>
    </location>
</feature>
<dbReference type="PANTHER" id="PTHR22883:SF43">
    <property type="entry name" value="PALMITOYLTRANSFERASE APP"/>
    <property type="match status" value="1"/>
</dbReference>
<evidence type="ECO:0000256" key="6">
    <source>
        <dbReference type="ARBA" id="ARBA00023139"/>
    </source>
</evidence>